<evidence type="ECO:0000256" key="1">
    <source>
        <dbReference type="SAM" id="Phobius"/>
    </source>
</evidence>
<gene>
    <name evidence="3" type="ORF">ACFSOY_04600</name>
</gene>
<accession>A0ABW4ZUB8</accession>
<feature type="domain" description="DUF418" evidence="2">
    <location>
        <begin position="239"/>
        <end position="400"/>
    </location>
</feature>
<keyword evidence="1" id="KW-0812">Transmembrane</keyword>
<dbReference type="EMBL" id="JBHUIO010000002">
    <property type="protein sequence ID" value="MFD2169300.1"/>
    <property type="molecule type" value="Genomic_DNA"/>
</dbReference>
<feature type="transmembrane region" description="Helical" evidence="1">
    <location>
        <begin position="292"/>
        <end position="314"/>
    </location>
</feature>
<organism evidence="3 4">
    <name type="scientific">Tumebacillus lipolyticus</name>
    <dbReference type="NCBI Taxonomy" id="1280370"/>
    <lineage>
        <taxon>Bacteria</taxon>
        <taxon>Bacillati</taxon>
        <taxon>Bacillota</taxon>
        <taxon>Bacilli</taxon>
        <taxon>Bacillales</taxon>
        <taxon>Alicyclobacillaceae</taxon>
        <taxon>Tumebacillus</taxon>
    </lineage>
</organism>
<reference evidence="4" key="1">
    <citation type="journal article" date="2019" name="Int. J. Syst. Evol. Microbiol.">
        <title>The Global Catalogue of Microorganisms (GCM) 10K type strain sequencing project: providing services to taxonomists for standard genome sequencing and annotation.</title>
        <authorList>
            <consortium name="The Broad Institute Genomics Platform"/>
            <consortium name="The Broad Institute Genome Sequencing Center for Infectious Disease"/>
            <person name="Wu L."/>
            <person name="Ma J."/>
        </authorList>
    </citation>
    <scope>NUCLEOTIDE SEQUENCE [LARGE SCALE GENOMIC DNA]</scope>
    <source>
        <strain evidence="4">CGMCC 1.13574</strain>
    </source>
</reference>
<feature type="transmembrane region" description="Helical" evidence="1">
    <location>
        <begin position="335"/>
        <end position="354"/>
    </location>
</feature>
<feature type="transmembrane region" description="Helical" evidence="1">
    <location>
        <begin position="21"/>
        <end position="42"/>
    </location>
</feature>
<evidence type="ECO:0000313" key="3">
    <source>
        <dbReference type="EMBL" id="MFD2169300.1"/>
    </source>
</evidence>
<comment type="caution">
    <text evidence="3">The sequence shown here is derived from an EMBL/GenBank/DDBJ whole genome shotgun (WGS) entry which is preliminary data.</text>
</comment>
<sequence>MSQPNNANPIQPNERMLELDVLRGFAIFGILIVNMQFFSTAFQYLSRVRANMWTEEGDKLAKLLIDSFASGNFYTMFSFLFGIGMIIFLDRARAKGIRAVPLFLRRVTILLLIGLVHALLIWYGDILVEYAVLSFFLILFARAKPRLVLASAFFFLLLRPVLTYFGAYQKITVPLYSASGLGNQLCDVNGLLDRANAAYQYGTYGDQVGQRLVDFVYQYGTFWALFPVVFAMFLFGVYAAKKRIFHDVEGNIKLIRLVWLGSLIVALLTTFFKSDLTAVNTISFKYVYSQWFLSLRNPAICFFYVTSIIQLLRLPALRAASLPIATVGRMALSNYLASSLICTTLFYSFGFGLFNKVGPGTGLLISLLIYPLLVVFSILWLRHFRYGPVEWIWRTLTYGKLQSMRLPASKATSTAAE</sequence>
<feature type="transmembrane region" description="Helical" evidence="1">
    <location>
        <begin position="109"/>
        <end position="140"/>
    </location>
</feature>
<keyword evidence="4" id="KW-1185">Reference proteome</keyword>
<dbReference type="RefSeq" id="WP_386044345.1">
    <property type="nucleotide sequence ID" value="NZ_JBHUIO010000002.1"/>
</dbReference>
<keyword evidence="1" id="KW-1133">Transmembrane helix</keyword>
<proteinExistence type="predicted"/>
<dbReference type="InterPro" id="IPR007349">
    <property type="entry name" value="DUF418"/>
</dbReference>
<dbReference type="Pfam" id="PF04235">
    <property type="entry name" value="DUF418"/>
    <property type="match status" value="1"/>
</dbReference>
<evidence type="ECO:0000259" key="2">
    <source>
        <dbReference type="Pfam" id="PF04235"/>
    </source>
</evidence>
<name>A0ABW4ZUB8_9BACL</name>
<evidence type="ECO:0000313" key="4">
    <source>
        <dbReference type="Proteomes" id="UP001597343"/>
    </source>
</evidence>
<protein>
    <submittedName>
        <fullName evidence="3">DUF418 domain-containing protein</fullName>
    </submittedName>
</protein>
<feature type="transmembrane region" description="Helical" evidence="1">
    <location>
        <begin position="252"/>
        <end position="272"/>
    </location>
</feature>
<feature type="transmembrane region" description="Helical" evidence="1">
    <location>
        <begin position="147"/>
        <end position="167"/>
    </location>
</feature>
<dbReference type="PANTHER" id="PTHR30590:SF2">
    <property type="entry name" value="INNER MEMBRANE PROTEIN"/>
    <property type="match status" value="1"/>
</dbReference>
<feature type="transmembrane region" description="Helical" evidence="1">
    <location>
        <begin position="360"/>
        <end position="381"/>
    </location>
</feature>
<dbReference type="Proteomes" id="UP001597343">
    <property type="component" value="Unassembled WGS sequence"/>
</dbReference>
<dbReference type="PANTHER" id="PTHR30590">
    <property type="entry name" value="INNER MEMBRANE PROTEIN"/>
    <property type="match status" value="1"/>
</dbReference>
<feature type="transmembrane region" description="Helical" evidence="1">
    <location>
        <begin position="63"/>
        <end position="89"/>
    </location>
</feature>
<feature type="transmembrane region" description="Helical" evidence="1">
    <location>
        <begin position="221"/>
        <end position="240"/>
    </location>
</feature>
<dbReference type="InterPro" id="IPR052529">
    <property type="entry name" value="Bact_Transport_Assoc"/>
</dbReference>
<keyword evidence="1" id="KW-0472">Membrane</keyword>